<dbReference type="RefSeq" id="WP_021101938.1">
    <property type="nucleotide sequence ID" value="NZ_KE557314.1"/>
</dbReference>
<dbReference type="OrthoDB" id="5339359at2"/>
<reference evidence="2" key="1">
    <citation type="journal article" date="2013" name="Stand. Genomic Sci.">
        <title>Genome sequence of the Litoreibacter arenae type strain (DSM 19593(T)), a member of the Roseobacter clade isolated from sea sand.</title>
        <authorList>
            <person name="Riedel T."/>
            <person name="Fiebig A."/>
            <person name="Petersen J."/>
            <person name="Gronow S."/>
            <person name="Kyrpides N.C."/>
            <person name="Goker M."/>
            <person name="Klenk H.P."/>
        </authorList>
    </citation>
    <scope>NUCLEOTIDE SEQUENCE [LARGE SCALE GENOMIC DNA]</scope>
    <source>
        <strain evidence="2">DSM 19593</strain>
    </source>
</reference>
<gene>
    <name evidence="1" type="ORF">thalar_02584</name>
</gene>
<protein>
    <submittedName>
        <fullName evidence="1">Uncharacterized protein</fullName>
    </submittedName>
</protein>
<sequence>MSGASLALAACGTPYPDGPPQASKAEVDALAAKIRGLGAHVDPDEAARAARIAYDYPLQLAKEYRITDRPLAHNRKVNRGERPRGLCWHWAEDMQARLAQEQFKTLDLHRAIANGLNPILISHSTVLISAKGDDMYDAIVLDPWRDSGRLFWSKTREDKRYNWYPRLEILAERRRRRLAYEGDL</sequence>
<dbReference type="STRING" id="1123360.thalar_02584"/>
<proteinExistence type="predicted"/>
<dbReference type="HOGENOM" id="CLU_106693_0_0_5"/>
<comment type="caution">
    <text evidence="1">The sequence shown here is derived from an EMBL/GenBank/DDBJ whole genome shotgun (WGS) entry which is preliminary data.</text>
</comment>
<accession>S9Q648</accession>
<name>S9Q648_9RHOB</name>
<dbReference type="PATRIC" id="fig|1123360.3.peg.2561"/>
<dbReference type="Proteomes" id="UP000015351">
    <property type="component" value="Unassembled WGS sequence"/>
</dbReference>
<dbReference type="eggNOG" id="COG4238">
    <property type="taxonomic scope" value="Bacteria"/>
</dbReference>
<keyword evidence="2" id="KW-1185">Reference proteome</keyword>
<organism evidence="1 2">
    <name type="scientific">Litoreibacter arenae DSM 19593</name>
    <dbReference type="NCBI Taxonomy" id="1123360"/>
    <lineage>
        <taxon>Bacteria</taxon>
        <taxon>Pseudomonadati</taxon>
        <taxon>Pseudomonadota</taxon>
        <taxon>Alphaproteobacteria</taxon>
        <taxon>Rhodobacterales</taxon>
        <taxon>Roseobacteraceae</taxon>
        <taxon>Litoreibacter</taxon>
    </lineage>
</organism>
<dbReference type="AlphaFoldDB" id="S9Q648"/>
<evidence type="ECO:0000313" key="1">
    <source>
        <dbReference type="EMBL" id="EPX76866.1"/>
    </source>
</evidence>
<dbReference type="EMBL" id="AONI01000015">
    <property type="protein sequence ID" value="EPX76866.1"/>
    <property type="molecule type" value="Genomic_DNA"/>
</dbReference>
<evidence type="ECO:0000313" key="2">
    <source>
        <dbReference type="Proteomes" id="UP000015351"/>
    </source>
</evidence>